<dbReference type="Pfam" id="PF03291">
    <property type="entry name" value="mRNA_G-N7_MeTrfase"/>
    <property type="match status" value="2"/>
</dbReference>
<dbReference type="PANTHER" id="PTHR12189:SF2">
    <property type="entry name" value="MRNA CAP GUANINE-N7 METHYLTRANSFERASE"/>
    <property type="match status" value="1"/>
</dbReference>
<dbReference type="GO" id="GO:0004482">
    <property type="term" value="F:mRNA 5'-cap (guanine-N7-)-methyltransferase activity"/>
    <property type="evidence" value="ECO:0007669"/>
    <property type="project" value="UniProtKB-EC"/>
</dbReference>
<reference evidence="10 11" key="1">
    <citation type="journal article" date="2020" name="G3 (Bethesda)">
        <title>Improved Reference Genome for Cyclotella cryptica CCMP332, a Model for Cell Wall Morphogenesis, Salinity Adaptation, and Lipid Production in Diatoms (Bacillariophyta).</title>
        <authorList>
            <person name="Roberts W.R."/>
            <person name="Downey K.M."/>
            <person name="Ruck E.C."/>
            <person name="Traller J.C."/>
            <person name="Alverson A.J."/>
        </authorList>
    </citation>
    <scope>NUCLEOTIDE SEQUENCE [LARGE SCALE GENOMIC DNA]</scope>
    <source>
        <strain evidence="10 11">CCMP332</strain>
    </source>
</reference>
<dbReference type="SUPFAM" id="SSF53335">
    <property type="entry name" value="S-adenosyl-L-methionine-dependent methyltransferases"/>
    <property type="match status" value="1"/>
</dbReference>
<name>A0ABD3PT76_9STRA</name>
<dbReference type="PANTHER" id="PTHR12189">
    <property type="entry name" value="MRNA GUANINE-7- METHYLTRANSFERASE"/>
    <property type="match status" value="1"/>
</dbReference>
<dbReference type="InterPro" id="IPR004971">
    <property type="entry name" value="mRNA_G-N7_MeTrfase_dom"/>
</dbReference>
<feature type="region of interest" description="Disordered" evidence="8">
    <location>
        <begin position="190"/>
        <end position="215"/>
    </location>
</feature>
<organism evidence="10 11">
    <name type="scientific">Cyclotella cryptica</name>
    <dbReference type="NCBI Taxonomy" id="29204"/>
    <lineage>
        <taxon>Eukaryota</taxon>
        <taxon>Sar</taxon>
        <taxon>Stramenopiles</taxon>
        <taxon>Ochrophyta</taxon>
        <taxon>Bacillariophyta</taxon>
        <taxon>Coscinodiscophyceae</taxon>
        <taxon>Thalassiosirophycidae</taxon>
        <taxon>Stephanodiscales</taxon>
        <taxon>Stephanodiscaceae</taxon>
        <taxon>Cyclotella</taxon>
    </lineage>
</organism>
<protein>
    <recommendedName>
        <fullName evidence="1">mRNA (guanine-N(7))-methyltransferase</fullName>
        <ecNumber evidence="1">2.1.1.56</ecNumber>
    </recommendedName>
</protein>
<keyword evidence="4" id="KW-0949">S-adenosyl-L-methionine</keyword>
<dbReference type="EC" id="2.1.1.56" evidence="1"/>
<dbReference type="Proteomes" id="UP001516023">
    <property type="component" value="Unassembled WGS sequence"/>
</dbReference>
<keyword evidence="3" id="KW-0808">Transferase</keyword>
<evidence type="ECO:0000256" key="6">
    <source>
        <dbReference type="ARBA" id="ARBA00023042"/>
    </source>
</evidence>
<keyword evidence="6" id="KW-0506">mRNA capping</keyword>
<evidence type="ECO:0000256" key="4">
    <source>
        <dbReference type="ARBA" id="ARBA00022691"/>
    </source>
</evidence>
<evidence type="ECO:0000256" key="5">
    <source>
        <dbReference type="ARBA" id="ARBA00022884"/>
    </source>
</evidence>
<dbReference type="GO" id="GO:0003723">
    <property type="term" value="F:RNA binding"/>
    <property type="evidence" value="ECO:0007669"/>
    <property type="project" value="UniProtKB-KW"/>
</dbReference>
<evidence type="ECO:0000256" key="1">
    <source>
        <dbReference type="ARBA" id="ARBA00011926"/>
    </source>
</evidence>
<dbReference type="EMBL" id="JABMIG020000119">
    <property type="protein sequence ID" value="KAL3791028.1"/>
    <property type="molecule type" value="Genomic_DNA"/>
</dbReference>
<evidence type="ECO:0000313" key="11">
    <source>
        <dbReference type="Proteomes" id="UP001516023"/>
    </source>
</evidence>
<evidence type="ECO:0000313" key="10">
    <source>
        <dbReference type="EMBL" id="KAL3791028.1"/>
    </source>
</evidence>
<comment type="caution">
    <text evidence="10">The sequence shown here is derived from an EMBL/GenBank/DDBJ whole genome shotgun (WGS) entry which is preliminary data.</text>
</comment>
<dbReference type="InterPro" id="IPR029063">
    <property type="entry name" value="SAM-dependent_MTases_sf"/>
</dbReference>
<comment type="catalytic activity">
    <reaction evidence="7">
        <text>a 5'-end (5'-triphosphoguanosine)-ribonucleoside in mRNA + S-adenosyl-L-methionine = a 5'-end (N(7)-methyl 5'-triphosphoguanosine)-ribonucleoside in mRNA + S-adenosyl-L-homocysteine</text>
        <dbReference type="Rhea" id="RHEA:67008"/>
        <dbReference type="Rhea" id="RHEA-COMP:17166"/>
        <dbReference type="Rhea" id="RHEA-COMP:17167"/>
        <dbReference type="ChEBI" id="CHEBI:57856"/>
        <dbReference type="ChEBI" id="CHEBI:59789"/>
        <dbReference type="ChEBI" id="CHEBI:156461"/>
        <dbReference type="ChEBI" id="CHEBI:167617"/>
        <dbReference type="EC" id="2.1.1.56"/>
    </reaction>
</comment>
<evidence type="ECO:0000256" key="7">
    <source>
        <dbReference type="ARBA" id="ARBA00044712"/>
    </source>
</evidence>
<evidence type="ECO:0000256" key="2">
    <source>
        <dbReference type="ARBA" id="ARBA00022603"/>
    </source>
</evidence>
<keyword evidence="6" id="KW-0507">mRNA processing</keyword>
<feature type="region of interest" description="Disordered" evidence="8">
    <location>
        <begin position="285"/>
        <end position="314"/>
    </location>
</feature>
<accession>A0ABD3PT76</accession>
<dbReference type="PROSITE" id="PS51562">
    <property type="entry name" value="RNA_CAP0_MT"/>
    <property type="match status" value="1"/>
</dbReference>
<keyword evidence="5" id="KW-0694">RNA-binding</keyword>
<sequence length="879" mass="97670">MSYPKDNPRSKHDICCPAPLIDAIHDPSKSPIAPIESVDALASAFLQSSSQHEQVATTSSHRLATIYTYRDAPTKPKPLSGKLRIDAVVPLSFFRRISTPNNHSNHNHNHTYNHHDNNSMDPSLHKCTIAVKLPKIIQQYAHDKHKYRSDWDNTQSFRKFMQYLQSHRQVGVMSVDSAGRIAFLMPSSSLLQNHSKNNGHHPEKKKEEEDDDDDDEKEYAACLYYGTMKEFLRHAKENHAANSSLDVTNEDECALETWTPPYTPPPEEECGPSEEWDAVHVATAGDSQDDDDAPNELGTWTPQYTPPPEEECEPCGWEEERMSNSQDNSFEKGNGAVATTTIENGLFVPPSGDADDNLFVPPSGASDDNLFVPPSSASADNLFVPPGAEGGGSDSGYGGFQESAWDTNGGWDNAGLWNTANDASTNDATGIGGWSQVEKLDSTTMTDGVFHANEGAAAADAFYSGLTRSLDTRADSRLYHMRAFNGWVKATQIAELDPDTSKKSSSSSKQRSRRSPLRVLDLACGKGGDLGKWAIHQRKLENYVGVDVARGSLIDAAIRARQMSKRGNPLKRCTFSLADLGEDVPGRKRSRNAKRMQKLLTWNLESESAEEREYDPKFVAREGGGIAETDKFDVVSIQFAIHYMMSTRKRARRFFHTVSSLLEIGGNLIATTIDARVVVEKLMGLGKDFHFDDMDMHSEVDLPENSMTHNNGNKKRKLVKGEGATVSVGQGVCRLKFDTDTLHKVFRPPKTSEDMFGLQYTFTLVEGSDHAAGVGEAVDLPEWLTPIPALKELGEEAGLELEYATNFHKFYEERKDPSRFTAAHNALYNMKVLNRNGSISEQEWEVSRMYVAVKFRKVRESEIDIGDEDVGVDEMKDDD</sequence>
<dbReference type="InterPro" id="IPR039753">
    <property type="entry name" value="RG7MT1"/>
</dbReference>
<proteinExistence type="predicted"/>
<feature type="domain" description="MRNA cap 0 methyltransferase" evidence="9">
    <location>
        <begin position="476"/>
        <end position="858"/>
    </location>
</feature>
<dbReference type="AlphaFoldDB" id="A0ABD3PT76"/>
<gene>
    <name evidence="10" type="ORF">HJC23_003017</name>
</gene>
<keyword evidence="11" id="KW-1185">Reference proteome</keyword>
<dbReference type="Gene3D" id="3.40.50.150">
    <property type="entry name" value="Vaccinia Virus protein VP39"/>
    <property type="match status" value="1"/>
</dbReference>
<keyword evidence="2" id="KW-0489">Methyltransferase</keyword>
<evidence type="ECO:0000256" key="3">
    <source>
        <dbReference type="ARBA" id="ARBA00022679"/>
    </source>
</evidence>
<evidence type="ECO:0000259" key="9">
    <source>
        <dbReference type="PROSITE" id="PS51562"/>
    </source>
</evidence>
<evidence type="ECO:0000256" key="8">
    <source>
        <dbReference type="SAM" id="MobiDB-lite"/>
    </source>
</evidence>